<name>A0ABQ4LW06_9BACL</name>
<evidence type="ECO:0000256" key="2">
    <source>
        <dbReference type="PROSITE-ProRule" id="PRU00335"/>
    </source>
</evidence>
<comment type="caution">
    <text evidence="4">The sequence shown here is derived from an EMBL/GenBank/DDBJ whole genome shotgun (WGS) entry which is preliminary data.</text>
</comment>
<dbReference type="PANTHER" id="PTHR30055:SF226">
    <property type="entry name" value="HTH-TYPE TRANSCRIPTIONAL REGULATOR PKSA"/>
    <property type="match status" value="1"/>
</dbReference>
<dbReference type="SUPFAM" id="SSF48498">
    <property type="entry name" value="Tetracyclin repressor-like, C-terminal domain"/>
    <property type="match status" value="1"/>
</dbReference>
<dbReference type="InterPro" id="IPR050109">
    <property type="entry name" value="HTH-type_TetR-like_transc_reg"/>
</dbReference>
<proteinExistence type="predicted"/>
<dbReference type="InterPro" id="IPR036271">
    <property type="entry name" value="Tet_transcr_reg_TetR-rel_C_sf"/>
</dbReference>
<accession>A0ABQ4LW06</accession>
<feature type="domain" description="HTH tetR-type" evidence="3">
    <location>
        <begin position="7"/>
        <end position="67"/>
    </location>
</feature>
<dbReference type="EMBL" id="BORW01000009">
    <property type="protein sequence ID" value="GIO67343.1"/>
    <property type="molecule type" value="Genomic_DNA"/>
</dbReference>
<dbReference type="InterPro" id="IPR009057">
    <property type="entry name" value="Homeodomain-like_sf"/>
</dbReference>
<sequence>MIHEPSSEHQRQVNIGAIDLIAEQGYDGTTTKEIAAAAGVNEVTLFRHFGSKQGLLVAAFERYHYAGEMTKLFHERLTWDVRTDLLLISRTYHEIMNRNRKLLAIAQKGGSRLPEEVHKHASQHPVQLKRLLTNYFSSLYQCGKIAQVDPEITAMSFMWMNLGAFSSNLVESSQSDVTLDMFIERSVDLFARALAP</sequence>
<evidence type="ECO:0000256" key="1">
    <source>
        <dbReference type="ARBA" id="ARBA00023125"/>
    </source>
</evidence>
<dbReference type="SUPFAM" id="SSF46689">
    <property type="entry name" value="Homeodomain-like"/>
    <property type="match status" value="1"/>
</dbReference>
<evidence type="ECO:0000313" key="5">
    <source>
        <dbReference type="Proteomes" id="UP000680638"/>
    </source>
</evidence>
<feature type="DNA-binding region" description="H-T-H motif" evidence="2">
    <location>
        <begin position="30"/>
        <end position="49"/>
    </location>
</feature>
<dbReference type="Gene3D" id="1.10.357.10">
    <property type="entry name" value="Tetracycline Repressor, domain 2"/>
    <property type="match status" value="1"/>
</dbReference>
<reference evidence="4 5" key="1">
    <citation type="submission" date="2021-03" db="EMBL/GenBank/DDBJ databases">
        <title>Antimicrobial resistance genes in bacteria isolated from Japanese honey, and their potential for conferring macrolide and lincosamide resistance in the American foulbrood pathogen Paenibacillus larvae.</title>
        <authorList>
            <person name="Okamoto M."/>
            <person name="Kumagai M."/>
            <person name="Kanamori H."/>
            <person name="Takamatsu D."/>
        </authorList>
    </citation>
    <scope>NUCLEOTIDE SEQUENCE [LARGE SCALE GENOMIC DNA]</scope>
    <source>
        <strain evidence="4 5">J21TS3</strain>
    </source>
</reference>
<dbReference type="Proteomes" id="UP000680638">
    <property type="component" value="Unassembled WGS sequence"/>
</dbReference>
<dbReference type="PROSITE" id="PS50977">
    <property type="entry name" value="HTH_TETR_2"/>
    <property type="match status" value="1"/>
</dbReference>
<protein>
    <submittedName>
        <fullName evidence="4">TetR family transcriptional regulator</fullName>
    </submittedName>
</protein>
<evidence type="ECO:0000259" key="3">
    <source>
        <dbReference type="PROSITE" id="PS50977"/>
    </source>
</evidence>
<dbReference type="PRINTS" id="PR00455">
    <property type="entry name" value="HTHTETR"/>
</dbReference>
<keyword evidence="5" id="KW-1185">Reference proteome</keyword>
<evidence type="ECO:0000313" key="4">
    <source>
        <dbReference type="EMBL" id="GIO67343.1"/>
    </source>
</evidence>
<gene>
    <name evidence="4" type="ORF">J21TS3_21640</name>
</gene>
<dbReference type="PANTHER" id="PTHR30055">
    <property type="entry name" value="HTH-TYPE TRANSCRIPTIONAL REGULATOR RUTR"/>
    <property type="match status" value="1"/>
</dbReference>
<dbReference type="Pfam" id="PF00440">
    <property type="entry name" value="TetR_N"/>
    <property type="match status" value="1"/>
</dbReference>
<dbReference type="RefSeq" id="WP_373316224.1">
    <property type="nucleotide sequence ID" value="NZ_BORW01000009.1"/>
</dbReference>
<keyword evidence="1 2" id="KW-0238">DNA-binding</keyword>
<dbReference type="InterPro" id="IPR001647">
    <property type="entry name" value="HTH_TetR"/>
</dbReference>
<organism evidence="4 5">
    <name type="scientific">Paenibacillus cookii</name>
    <dbReference type="NCBI Taxonomy" id="157839"/>
    <lineage>
        <taxon>Bacteria</taxon>
        <taxon>Bacillati</taxon>
        <taxon>Bacillota</taxon>
        <taxon>Bacilli</taxon>
        <taxon>Bacillales</taxon>
        <taxon>Paenibacillaceae</taxon>
        <taxon>Paenibacillus</taxon>
    </lineage>
</organism>